<evidence type="ECO:0000313" key="5">
    <source>
        <dbReference type="EMBL" id="QIE05466.1"/>
    </source>
</evidence>
<dbReference type="PROSITE" id="PS50041">
    <property type="entry name" value="C_TYPE_LECTIN_2"/>
    <property type="match status" value="1"/>
</dbReference>
<evidence type="ECO:0000256" key="3">
    <source>
        <dbReference type="SAM" id="SignalP"/>
    </source>
</evidence>
<dbReference type="SUPFAM" id="SSF56436">
    <property type="entry name" value="C-type lectin-like"/>
    <property type="match status" value="1"/>
</dbReference>
<proteinExistence type="evidence at transcript level"/>
<dbReference type="EMBL" id="MN394840">
    <property type="protein sequence ID" value="QIE05466.1"/>
    <property type="molecule type" value="mRNA"/>
</dbReference>
<dbReference type="PANTHER" id="PTHR21407">
    <property type="entry name" value="RE43931P-RELATED"/>
    <property type="match status" value="1"/>
</dbReference>
<feature type="region of interest" description="Disordered" evidence="2">
    <location>
        <begin position="147"/>
        <end position="179"/>
    </location>
</feature>
<feature type="signal peptide" evidence="3">
    <location>
        <begin position="1"/>
        <end position="19"/>
    </location>
</feature>
<dbReference type="GO" id="GO:0030246">
    <property type="term" value="F:carbohydrate binding"/>
    <property type="evidence" value="ECO:0007669"/>
    <property type="project" value="UniProtKB-KW"/>
</dbReference>
<name>A0A7S5QMV0_PORTR</name>
<organism evidence="5">
    <name type="scientific">Portunus trituberculatus</name>
    <name type="common">Swimming crab</name>
    <name type="synonym">Neptunus trituberculatus</name>
    <dbReference type="NCBI Taxonomy" id="210409"/>
    <lineage>
        <taxon>Eukaryota</taxon>
        <taxon>Metazoa</taxon>
        <taxon>Ecdysozoa</taxon>
        <taxon>Arthropoda</taxon>
        <taxon>Crustacea</taxon>
        <taxon>Multicrustacea</taxon>
        <taxon>Malacostraca</taxon>
        <taxon>Eumalacostraca</taxon>
        <taxon>Eucarida</taxon>
        <taxon>Decapoda</taxon>
        <taxon>Pleocyemata</taxon>
        <taxon>Brachyura</taxon>
        <taxon>Eubrachyura</taxon>
        <taxon>Portunoidea</taxon>
        <taxon>Portunidae</taxon>
        <taxon>Portuninae</taxon>
        <taxon>Portunus</taxon>
    </lineage>
</organism>
<dbReference type="InterPro" id="IPR018378">
    <property type="entry name" value="C-type_lectin_CS"/>
</dbReference>
<reference evidence="5" key="1">
    <citation type="submission" date="2019-08" db="EMBL/GenBank/DDBJ databases">
        <authorList>
            <person name="Su Y."/>
            <person name="Liu Y."/>
        </authorList>
    </citation>
    <scope>NUCLEOTIDE SEQUENCE</scope>
</reference>
<feature type="domain" description="C-type lectin" evidence="4">
    <location>
        <begin position="74"/>
        <end position="215"/>
    </location>
</feature>
<dbReference type="PANTHER" id="PTHR21407:SF5">
    <property type="entry name" value="HL04814P"/>
    <property type="match status" value="1"/>
</dbReference>
<feature type="compositionally biased region" description="Low complexity" evidence="2">
    <location>
        <begin position="228"/>
        <end position="239"/>
    </location>
</feature>
<feature type="chain" id="PRO_5031104044" evidence="3">
    <location>
        <begin position="20"/>
        <end position="267"/>
    </location>
</feature>
<evidence type="ECO:0000256" key="2">
    <source>
        <dbReference type="SAM" id="MobiDB-lite"/>
    </source>
</evidence>
<dbReference type="OrthoDB" id="6369810at2759"/>
<protein>
    <submittedName>
        <fullName evidence="5">C-type lectin 2</fullName>
    </submittedName>
</protein>
<gene>
    <name evidence="5" type="primary">CLec2</name>
</gene>
<dbReference type="Gene3D" id="3.10.100.10">
    <property type="entry name" value="Mannose-Binding Protein A, subunit A"/>
    <property type="match status" value="1"/>
</dbReference>
<dbReference type="CDD" id="cd00037">
    <property type="entry name" value="CLECT"/>
    <property type="match status" value="1"/>
</dbReference>
<evidence type="ECO:0000259" key="4">
    <source>
        <dbReference type="PROSITE" id="PS50041"/>
    </source>
</evidence>
<sequence>MRIYLLLAVALAVICSVAAQGRVLALPEIELCDNRPKQWKFRNHYYFFSWDQDGPDFKEVNPKTGQLEGSKVDWLKARNLCRQRCMDAVGMESEEENNMIFDFIKRRNITYIWTSGRLCDFKGCDEREDLKPISVKGWFFSNTNTKMAPTNASPPGWKYQPWSDKGHTGGPQPDNAEFDINQTSESCLGVLNNLYNDGIKWHDIACYHKKPFICEDSDELLRYIEGQKQQLQQQNRPGNQGQGNRGQGNRGQGNNDNANQRARAHFG</sequence>
<keyword evidence="3" id="KW-0732">Signal</keyword>
<accession>A0A7S5QMV0</accession>
<evidence type="ECO:0000256" key="1">
    <source>
        <dbReference type="ARBA" id="ARBA00023157"/>
    </source>
</evidence>
<keyword evidence="5" id="KW-0430">Lectin</keyword>
<keyword evidence="1" id="KW-1015">Disulfide bond</keyword>
<dbReference type="InterPro" id="IPR016186">
    <property type="entry name" value="C-type_lectin-like/link_sf"/>
</dbReference>
<dbReference type="PROSITE" id="PS00615">
    <property type="entry name" value="C_TYPE_LECTIN_1"/>
    <property type="match status" value="1"/>
</dbReference>
<dbReference type="AlphaFoldDB" id="A0A7S5QMV0"/>
<dbReference type="InterPro" id="IPR001304">
    <property type="entry name" value="C-type_lectin-like"/>
</dbReference>
<feature type="region of interest" description="Disordered" evidence="2">
    <location>
        <begin position="228"/>
        <end position="267"/>
    </location>
</feature>
<dbReference type="InterPro" id="IPR016187">
    <property type="entry name" value="CTDL_fold"/>
</dbReference>
<feature type="compositionally biased region" description="Gly residues" evidence="2">
    <location>
        <begin position="240"/>
        <end position="251"/>
    </location>
</feature>
<feature type="compositionally biased region" description="Low complexity" evidence="2">
    <location>
        <begin position="252"/>
        <end position="261"/>
    </location>
</feature>